<accession>A0A9D1X2K7</accession>
<sequence>MIDKVLRFVVKTLFYIFIALLLVYLFVQMKHVGYQIFADQAKDSPEVAKEMVLTVTEEESLLSIGRDLARGDIIENPYIFAVAIRFSEGYKNIQAGEYVVNSGQRPSEILGVLTHKGEHKEE</sequence>
<organism evidence="2 3">
    <name type="scientific">Candidatus Anaerobutyricum stercoripullorum</name>
    <dbReference type="NCBI Taxonomy" id="2838456"/>
    <lineage>
        <taxon>Bacteria</taxon>
        <taxon>Bacillati</taxon>
        <taxon>Bacillota</taxon>
        <taxon>Clostridia</taxon>
        <taxon>Lachnospirales</taxon>
        <taxon>Lachnospiraceae</taxon>
        <taxon>Anaerobutyricum</taxon>
    </lineage>
</organism>
<evidence type="ECO:0000313" key="3">
    <source>
        <dbReference type="Proteomes" id="UP000886805"/>
    </source>
</evidence>
<name>A0A9D1X2K7_9FIRM</name>
<comment type="caution">
    <text evidence="2">The sequence shown here is derived from an EMBL/GenBank/DDBJ whole genome shotgun (WGS) entry which is preliminary data.</text>
</comment>
<reference evidence="2" key="1">
    <citation type="journal article" date="2021" name="PeerJ">
        <title>Extensive microbial diversity within the chicken gut microbiome revealed by metagenomics and culture.</title>
        <authorList>
            <person name="Gilroy R."/>
            <person name="Ravi A."/>
            <person name="Getino M."/>
            <person name="Pursley I."/>
            <person name="Horton D.L."/>
            <person name="Alikhan N.F."/>
            <person name="Baker D."/>
            <person name="Gharbi K."/>
            <person name="Hall N."/>
            <person name="Watson M."/>
            <person name="Adriaenssens E.M."/>
            <person name="Foster-Nyarko E."/>
            <person name="Jarju S."/>
            <person name="Secka A."/>
            <person name="Antonio M."/>
            <person name="Oren A."/>
            <person name="Chaudhuri R.R."/>
            <person name="La Ragione R."/>
            <person name="Hildebrand F."/>
            <person name="Pallen M.J."/>
        </authorList>
    </citation>
    <scope>NUCLEOTIDE SEQUENCE</scope>
    <source>
        <strain evidence="2">ChiSxjej3B15-1167</strain>
    </source>
</reference>
<dbReference type="AlphaFoldDB" id="A0A9D1X2K7"/>
<evidence type="ECO:0000256" key="1">
    <source>
        <dbReference type="SAM" id="Phobius"/>
    </source>
</evidence>
<proteinExistence type="predicted"/>
<keyword evidence="1" id="KW-1133">Transmembrane helix</keyword>
<feature type="transmembrane region" description="Helical" evidence="1">
    <location>
        <begin position="6"/>
        <end position="27"/>
    </location>
</feature>
<dbReference type="EMBL" id="DXEQ01000034">
    <property type="protein sequence ID" value="HIX71658.1"/>
    <property type="molecule type" value="Genomic_DNA"/>
</dbReference>
<gene>
    <name evidence="2" type="ORF">H9849_01415</name>
</gene>
<protein>
    <submittedName>
        <fullName evidence="2">Endolytic transglycosylase MltG</fullName>
    </submittedName>
</protein>
<keyword evidence="1" id="KW-0812">Transmembrane</keyword>
<keyword evidence="1" id="KW-0472">Membrane</keyword>
<dbReference type="Proteomes" id="UP000886805">
    <property type="component" value="Unassembled WGS sequence"/>
</dbReference>
<dbReference type="Gene3D" id="3.30.1490.480">
    <property type="entry name" value="Endolytic murein transglycosylase"/>
    <property type="match status" value="1"/>
</dbReference>
<evidence type="ECO:0000313" key="2">
    <source>
        <dbReference type="EMBL" id="HIX71658.1"/>
    </source>
</evidence>
<reference evidence="2" key="2">
    <citation type="submission" date="2021-04" db="EMBL/GenBank/DDBJ databases">
        <authorList>
            <person name="Gilroy R."/>
        </authorList>
    </citation>
    <scope>NUCLEOTIDE SEQUENCE</scope>
    <source>
        <strain evidence="2">ChiSxjej3B15-1167</strain>
    </source>
</reference>